<gene>
    <name evidence="1" type="ORF">RF11_11381</name>
</gene>
<organism evidence="1 2">
    <name type="scientific">Thelohanellus kitauei</name>
    <name type="common">Myxosporean</name>
    <dbReference type="NCBI Taxonomy" id="669202"/>
    <lineage>
        <taxon>Eukaryota</taxon>
        <taxon>Metazoa</taxon>
        <taxon>Cnidaria</taxon>
        <taxon>Myxozoa</taxon>
        <taxon>Myxosporea</taxon>
        <taxon>Bivalvulida</taxon>
        <taxon>Platysporina</taxon>
        <taxon>Myxobolidae</taxon>
        <taxon>Thelohanellus</taxon>
    </lineage>
</organism>
<proteinExistence type="predicted"/>
<sequence>MFFEKFVGPCSIVSAGSHDQTTGAQACDLAHICPALCLGRLQSTTPCVNLRLVLYEVFTRLHMLMKRSVFMYTLAGKVGPRTQCCLSRQVQSVNSISRETNILQNLRPDVPKLQGVMHGYKSPEDRKAASVTGQTTSAASRFMCQVRRNWCPESLISRRRGVTNYSAMKSLTKLIALNRLKGSF</sequence>
<reference evidence="1 2" key="1">
    <citation type="journal article" date="2014" name="Genome Biol. Evol.">
        <title>The genome of the myxosporean Thelohanellus kitauei shows adaptations to nutrient acquisition within its fish host.</title>
        <authorList>
            <person name="Yang Y."/>
            <person name="Xiong J."/>
            <person name="Zhou Z."/>
            <person name="Huo F."/>
            <person name="Miao W."/>
            <person name="Ran C."/>
            <person name="Liu Y."/>
            <person name="Zhang J."/>
            <person name="Feng J."/>
            <person name="Wang M."/>
            <person name="Wang M."/>
            <person name="Wang L."/>
            <person name="Yao B."/>
        </authorList>
    </citation>
    <scope>NUCLEOTIDE SEQUENCE [LARGE SCALE GENOMIC DNA]</scope>
    <source>
        <strain evidence="1">Wuqing</strain>
    </source>
</reference>
<dbReference type="AlphaFoldDB" id="A0A0C2NED8"/>
<evidence type="ECO:0000313" key="2">
    <source>
        <dbReference type="Proteomes" id="UP000031668"/>
    </source>
</evidence>
<name>A0A0C2NED8_THEKT</name>
<dbReference type="Proteomes" id="UP000031668">
    <property type="component" value="Unassembled WGS sequence"/>
</dbReference>
<accession>A0A0C2NED8</accession>
<evidence type="ECO:0000313" key="1">
    <source>
        <dbReference type="EMBL" id="KII74685.1"/>
    </source>
</evidence>
<dbReference type="EMBL" id="JWZT01000324">
    <property type="protein sequence ID" value="KII74685.1"/>
    <property type="molecule type" value="Genomic_DNA"/>
</dbReference>
<comment type="caution">
    <text evidence="1">The sequence shown here is derived from an EMBL/GenBank/DDBJ whole genome shotgun (WGS) entry which is preliminary data.</text>
</comment>
<keyword evidence="2" id="KW-1185">Reference proteome</keyword>
<protein>
    <submittedName>
        <fullName evidence="1">Uncharacterized protein</fullName>
    </submittedName>
</protein>